<evidence type="ECO:0000313" key="4">
    <source>
        <dbReference type="Proteomes" id="UP000318428"/>
    </source>
</evidence>
<dbReference type="EMBL" id="VFIP01000016">
    <property type="protein sequence ID" value="TWR95210.1"/>
    <property type="molecule type" value="Genomic_DNA"/>
</dbReference>
<reference evidence="3 4" key="1">
    <citation type="submission" date="2019-06" db="EMBL/GenBank/DDBJ databases">
        <title>Pseudomonas bimorpha sp. nov. isolated from bovine raw milk and skim milk concentrate.</title>
        <authorList>
            <person name="Hofmann K."/>
            <person name="Huptas C."/>
            <person name="Doll E."/>
            <person name="Scherer S."/>
            <person name="Wenning M."/>
        </authorList>
    </citation>
    <scope>NUCLEOTIDE SEQUENCE [LARGE SCALE GENOMIC DNA]</scope>
    <source>
        <strain evidence="1 4">DSM 108989</strain>
        <strain evidence="2 3">DSM 108990</strain>
    </source>
</reference>
<dbReference type="OrthoDB" id="6996126at2"/>
<dbReference type="RefSeq" id="WP_122782304.1">
    <property type="nucleotide sequence ID" value="NZ_CP142033.1"/>
</dbReference>
<evidence type="ECO:0000313" key="2">
    <source>
        <dbReference type="EMBL" id="TWR95210.1"/>
    </source>
</evidence>
<evidence type="ECO:0008006" key="5">
    <source>
        <dbReference type="Google" id="ProtNLM"/>
    </source>
</evidence>
<proteinExistence type="predicted"/>
<dbReference type="Proteomes" id="UP000317901">
    <property type="component" value="Unassembled WGS sequence"/>
</dbReference>
<name>A0A5C5PY91_9PSED</name>
<comment type="caution">
    <text evidence="2">The sequence shown here is derived from an EMBL/GenBank/DDBJ whole genome shotgun (WGS) entry which is preliminary data.</text>
</comment>
<evidence type="ECO:0000313" key="3">
    <source>
        <dbReference type="Proteomes" id="UP000317901"/>
    </source>
</evidence>
<dbReference type="AlphaFoldDB" id="A0A5C5PY91"/>
<sequence length="119" mass="13406">MSLSTRNQAQIERRLVKSLTEACEKAKGQINGFVWLTHVVDYAAFPASLKIVWVFDTQVSKDFALADGEASYMAELTEKALKNAQVNVRKAAAHVYFDSEEECQRACGGDWPKRLSHKR</sequence>
<keyword evidence="4" id="KW-1185">Reference proteome</keyword>
<gene>
    <name evidence="2" type="ORF">FJD37_10315</name>
    <name evidence="1" type="ORF">FJD38_16545</name>
</gene>
<evidence type="ECO:0000313" key="1">
    <source>
        <dbReference type="EMBL" id="TWR88287.1"/>
    </source>
</evidence>
<dbReference type="EMBL" id="VFIO01000006">
    <property type="protein sequence ID" value="TWR88287.1"/>
    <property type="molecule type" value="Genomic_DNA"/>
</dbReference>
<protein>
    <recommendedName>
        <fullName evidence="5">Fis family transcriptional regulator</fullName>
    </recommendedName>
</protein>
<accession>A0A5C5PY91</accession>
<organism evidence="2 3">
    <name type="scientific">Pseudomonas saxonica</name>
    <dbReference type="NCBI Taxonomy" id="2600598"/>
    <lineage>
        <taxon>Bacteria</taxon>
        <taxon>Pseudomonadati</taxon>
        <taxon>Pseudomonadota</taxon>
        <taxon>Gammaproteobacteria</taxon>
        <taxon>Pseudomonadales</taxon>
        <taxon>Pseudomonadaceae</taxon>
        <taxon>Pseudomonas</taxon>
    </lineage>
</organism>
<dbReference type="Proteomes" id="UP000318428">
    <property type="component" value="Unassembled WGS sequence"/>
</dbReference>